<evidence type="ECO:0000256" key="4">
    <source>
        <dbReference type="ARBA" id="ARBA00022786"/>
    </source>
</evidence>
<evidence type="ECO:0000256" key="6">
    <source>
        <dbReference type="SAM" id="MobiDB-lite"/>
    </source>
</evidence>
<evidence type="ECO:0000259" key="7">
    <source>
        <dbReference type="PROSITE" id="PS50127"/>
    </source>
</evidence>
<protein>
    <recommendedName>
        <fullName evidence="1">E2 ubiquitin-conjugating enzyme</fullName>
        <ecNumber evidence="1">2.3.2.23</ecNumber>
    </recommendedName>
</protein>
<keyword evidence="9" id="KW-1185">Reference proteome</keyword>
<evidence type="ECO:0000256" key="5">
    <source>
        <dbReference type="ARBA" id="ARBA00022840"/>
    </source>
</evidence>
<accession>A0AAV8DH05</accession>
<dbReference type="PANTHER" id="PTHR46116">
    <property type="entry name" value="(E3-INDEPENDENT) E2 UBIQUITIN-CONJUGATING ENZYME"/>
    <property type="match status" value="1"/>
</dbReference>
<dbReference type="PROSITE" id="PS50127">
    <property type="entry name" value="UBC_2"/>
    <property type="match status" value="1"/>
</dbReference>
<organism evidence="8 9">
    <name type="scientific">Rhynchospora pubera</name>
    <dbReference type="NCBI Taxonomy" id="906938"/>
    <lineage>
        <taxon>Eukaryota</taxon>
        <taxon>Viridiplantae</taxon>
        <taxon>Streptophyta</taxon>
        <taxon>Embryophyta</taxon>
        <taxon>Tracheophyta</taxon>
        <taxon>Spermatophyta</taxon>
        <taxon>Magnoliopsida</taxon>
        <taxon>Liliopsida</taxon>
        <taxon>Poales</taxon>
        <taxon>Cyperaceae</taxon>
        <taxon>Cyperoideae</taxon>
        <taxon>Rhynchosporeae</taxon>
        <taxon>Rhynchospora</taxon>
    </lineage>
</organism>
<keyword evidence="2" id="KW-0808">Transferase</keyword>
<dbReference type="Pfam" id="PF00179">
    <property type="entry name" value="UQ_con"/>
    <property type="match status" value="1"/>
</dbReference>
<feature type="region of interest" description="Disordered" evidence="6">
    <location>
        <begin position="411"/>
        <end position="445"/>
    </location>
</feature>
<dbReference type="GO" id="GO:0061631">
    <property type="term" value="F:ubiquitin conjugating enzyme activity"/>
    <property type="evidence" value="ECO:0007669"/>
    <property type="project" value="UniProtKB-EC"/>
</dbReference>
<dbReference type="SUPFAM" id="SSF54495">
    <property type="entry name" value="UBC-like"/>
    <property type="match status" value="1"/>
</dbReference>
<feature type="domain" description="UBC core" evidence="7">
    <location>
        <begin position="210"/>
        <end position="370"/>
    </location>
</feature>
<evidence type="ECO:0000256" key="2">
    <source>
        <dbReference type="ARBA" id="ARBA00022679"/>
    </source>
</evidence>
<keyword evidence="4" id="KW-0833">Ubl conjugation pathway</keyword>
<evidence type="ECO:0000313" key="8">
    <source>
        <dbReference type="EMBL" id="KAJ4765602.1"/>
    </source>
</evidence>
<name>A0AAV8DH05_9POAL</name>
<comment type="caution">
    <text evidence="8">The sequence shown here is derived from an EMBL/GenBank/DDBJ whole genome shotgun (WGS) entry which is preliminary data.</text>
</comment>
<gene>
    <name evidence="8" type="ORF">LUZ62_075977</name>
</gene>
<keyword evidence="3" id="KW-0547">Nucleotide-binding</keyword>
<sequence>MSNCSTEERYIFFHCSKSDSLFFFSLLNGGTSWKLPGCQLEASTYSGSELSIGQSSSKQKNKEVVDYDMEWQEKDSGKAMETSDPEDYGMMDEDDLMYDDYYDDGDCDGNDDDDDLEYDVMDSVAYDQFLAAKFDSMDLPPGVEVTVPWLAPKEPEQPQPEMPISYRPKNEIEHVIERKFRAFKQFDTVPEFPDHHFLSKNCAGKKPSKDWVKRVQQDWKLLEKDLPDTIMVRACEDRIDLLRAAIVGPDGTPYHNGLFFFDIQFPCDYPHNPPKAHYHSGGLRLNPNLYQCGKVCLSLLNTWSGSGCEKWNSKTSTMLQVLVSIQALVLNEKPYFNEPGYASSANTPTGERNSLMYNENTFLLSCKTMLYSLRNPPKHFEDYVAGHFQEHGGIILRACKAYMEGVIVGSKIPDDEEEKEENPQEVVEDPKSKPPPPASYSFRTSDNFKTTLAKLYEDLLMEFTVKGADTDKFLAEKRKDRQAASST</sequence>
<evidence type="ECO:0000256" key="1">
    <source>
        <dbReference type="ARBA" id="ARBA00012486"/>
    </source>
</evidence>
<dbReference type="AlphaFoldDB" id="A0AAV8DH05"/>
<dbReference type="EMBL" id="JAMFTS010000004">
    <property type="protein sequence ID" value="KAJ4765602.1"/>
    <property type="molecule type" value="Genomic_DNA"/>
</dbReference>
<dbReference type="SMART" id="SM00212">
    <property type="entry name" value="UBCc"/>
    <property type="match status" value="1"/>
</dbReference>
<dbReference type="InterPro" id="IPR000608">
    <property type="entry name" value="UBC"/>
</dbReference>
<dbReference type="GO" id="GO:0005524">
    <property type="term" value="F:ATP binding"/>
    <property type="evidence" value="ECO:0007669"/>
    <property type="project" value="UniProtKB-KW"/>
</dbReference>
<dbReference type="InterPro" id="IPR016135">
    <property type="entry name" value="UBQ-conjugating_enzyme/RWD"/>
</dbReference>
<reference evidence="8" key="1">
    <citation type="submission" date="2022-08" db="EMBL/GenBank/DDBJ databases">
        <authorList>
            <person name="Marques A."/>
        </authorList>
    </citation>
    <scope>NUCLEOTIDE SEQUENCE</scope>
    <source>
        <strain evidence="8">RhyPub2mFocal</strain>
        <tissue evidence="8">Leaves</tissue>
    </source>
</reference>
<dbReference type="Proteomes" id="UP001140206">
    <property type="component" value="Chromosome 4"/>
</dbReference>
<dbReference type="FunFam" id="3.10.110.10:FF:000028">
    <property type="entry name" value="Probable ubiquitin-conjugating enzyme E2 23"/>
    <property type="match status" value="1"/>
</dbReference>
<dbReference type="EC" id="2.3.2.23" evidence="1"/>
<evidence type="ECO:0000313" key="9">
    <source>
        <dbReference type="Proteomes" id="UP001140206"/>
    </source>
</evidence>
<dbReference type="PANTHER" id="PTHR46116:SF34">
    <property type="entry name" value="OS01G0232500 PROTEIN"/>
    <property type="match status" value="1"/>
</dbReference>
<keyword evidence="5" id="KW-0067">ATP-binding</keyword>
<evidence type="ECO:0000256" key="3">
    <source>
        <dbReference type="ARBA" id="ARBA00022741"/>
    </source>
</evidence>
<dbReference type="Gene3D" id="3.10.110.10">
    <property type="entry name" value="Ubiquitin Conjugating Enzyme"/>
    <property type="match status" value="1"/>
</dbReference>
<proteinExistence type="predicted"/>
<dbReference type="CDD" id="cd23837">
    <property type="entry name" value="UBCc_UBE2O"/>
    <property type="match status" value="1"/>
</dbReference>